<dbReference type="InterPro" id="IPR011011">
    <property type="entry name" value="Znf_FYVE_PHD"/>
</dbReference>
<dbReference type="InterPro" id="IPR013083">
    <property type="entry name" value="Znf_RING/FYVE/PHD"/>
</dbReference>
<evidence type="ECO:0000313" key="3">
    <source>
        <dbReference type="EMBL" id="CAB3249712.1"/>
    </source>
</evidence>
<dbReference type="SUPFAM" id="SSF63748">
    <property type="entry name" value="Tudor/PWWP/MBT"/>
    <property type="match status" value="1"/>
</dbReference>
<name>A0A8S1ANR7_ARCPL</name>
<evidence type="ECO:0000256" key="1">
    <source>
        <dbReference type="SAM" id="MobiDB-lite"/>
    </source>
</evidence>
<dbReference type="OrthoDB" id="62853at2759"/>
<evidence type="ECO:0000313" key="4">
    <source>
        <dbReference type="Proteomes" id="UP000494106"/>
    </source>
</evidence>
<comment type="caution">
    <text evidence="3">The sequence shown here is derived from an EMBL/GenBank/DDBJ whole genome shotgun (WGS) entry which is preliminary data.</text>
</comment>
<dbReference type="PROSITE" id="PS50812">
    <property type="entry name" value="PWWP"/>
    <property type="match status" value="1"/>
</dbReference>
<protein>
    <recommendedName>
        <fullName evidence="2">PWWP domain-containing protein</fullName>
    </recommendedName>
</protein>
<dbReference type="Gene3D" id="2.30.30.140">
    <property type="match status" value="1"/>
</dbReference>
<evidence type="ECO:0000259" key="2">
    <source>
        <dbReference type="PROSITE" id="PS50812"/>
    </source>
</evidence>
<dbReference type="Proteomes" id="UP000494106">
    <property type="component" value="Unassembled WGS sequence"/>
</dbReference>
<dbReference type="AlphaFoldDB" id="A0A8S1ANR7"/>
<sequence>MTTEKGIYHWKLGDLALARICKKVYANVRVVKDEKGLFYDDKVLGISGNPDGSIIVTKELCYYVETCNKMNRLWIPYTSMHLAERSRPFYGPADRAPKVSPPKAKMVPRKRKIIEDHTVPLNIKLSKSKEPDLNTTYDIRHTPLKQGRYENAFKEFIRRGKEMLFDQYYTLLQSNTVANRDTLDYLINVDASTEDKFEMVIKDIASEKEIENYLHQCWRYNFVHKQTSNNYNNNDKNGSDSSTSTSPVKAPITIHTSWCLVCGKGERLKECLNCPSSFHIACRREWLVSILHRKNPPKKPAKPVTLVEKILSSTRTICTVKREKENMELCPSCMWGPKVGYDDVVWHKLGQCAWWPARVLTPGSTPSCLLARNHSPHHWPLRYYGTLNHSWGDLSRMCLFLPSHANSLPRDGEVASAVLDACDDYIAVYLT</sequence>
<feature type="compositionally biased region" description="Low complexity" evidence="1">
    <location>
        <begin position="229"/>
        <end position="246"/>
    </location>
</feature>
<accession>A0A8S1ANR7</accession>
<proteinExistence type="predicted"/>
<reference evidence="3 4" key="1">
    <citation type="submission" date="2020-04" db="EMBL/GenBank/DDBJ databases">
        <authorList>
            <person name="Wallbank WR R."/>
            <person name="Pardo Diaz C."/>
            <person name="Kozak K."/>
            <person name="Martin S."/>
            <person name="Jiggins C."/>
            <person name="Moest M."/>
            <person name="Warren A I."/>
            <person name="Byers J.R.P. K."/>
            <person name="Montejo-Kovacevich G."/>
            <person name="Yen C E."/>
        </authorList>
    </citation>
    <scope>NUCLEOTIDE SEQUENCE [LARGE SCALE GENOMIC DNA]</scope>
</reference>
<organism evidence="3 4">
    <name type="scientific">Arctia plantaginis</name>
    <name type="common">Wood tiger moth</name>
    <name type="synonym">Phalaena plantaginis</name>
    <dbReference type="NCBI Taxonomy" id="874455"/>
    <lineage>
        <taxon>Eukaryota</taxon>
        <taxon>Metazoa</taxon>
        <taxon>Ecdysozoa</taxon>
        <taxon>Arthropoda</taxon>
        <taxon>Hexapoda</taxon>
        <taxon>Insecta</taxon>
        <taxon>Pterygota</taxon>
        <taxon>Neoptera</taxon>
        <taxon>Endopterygota</taxon>
        <taxon>Lepidoptera</taxon>
        <taxon>Glossata</taxon>
        <taxon>Ditrysia</taxon>
        <taxon>Noctuoidea</taxon>
        <taxon>Erebidae</taxon>
        <taxon>Arctiinae</taxon>
        <taxon>Arctia</taxon>
    </lineage>
</organism>
<feature type="domain" description="PWWP" evidence="2">
    <location>
        <begin position="341"/>
        <end position="403"/>
    </location>
</feature>
<dbReference type="Pfam" id="PF00855">
    <property type="entry name" value="PWWP"/>
    <property type="match status" value="1"/>
</dbReference>
<dbReference type="EMBL" id="CADEBC010000540">
    <property type="protein sequence ID" value="CAB3249712.1"/>
    <property type="molecule type" value="Genomic_DNA"/>
</dbReference>
<gene>
    <name evidence="3" type="ORF">APLA_LOCUS12210</name>
</gene>
<dbReference type="InterPro" id="IPR000313">
    <property type="entry name" value="PWWP_dom"/>
</dbReference>
<keyword evidence="4" id="KW-1185">Reference proteome</keyword>
<dbReference type="SUPFAM" id="SSF57903">
    <property type="entry name" value="FYVE/PHD zinc finger"/>
    <property type="match status" value="1"/>
</dbReference>
<dbReference type="Gene3D" id="3.30.40.10">
    <property type="entry name" value="Zinc/RING finger domain, C3HC4 (zinc finger)"/>
    <property type="match status" value="1"/>
</dbReference>
<feature type="region of interest" description="Disordered" evidence="1">
    <location>
        <begin position="229"/>
        <end position="248"/>
    </location>
</feature>